<name>A0ABN7XER7_GIGMA</name>
<reference evidence="1 2" key="1">
    <citation type="submission" date="2021-06" db="EMBL/GenBank/DDBJ databases">
        <authorList>
            <person name="Kallberg Y."/>
            <person name="Tangrot J."/>
            <person name="Rosling A."/>
        </authorList>
    </citation>
    <scope>NUCLEOTIDE SEQUENCE [LARGE SCALE GENOMIC DNA]</scope>
    <source>
        <strain evidence="1 2">120-4 pot B 10/14</strain>
    </source>
</reference>
<organism evidence="1 2">
    <name type="scientific">Gigaspora margarita</name>
    <dbReference type="NCBI Taxonomy" id="4874"/>
    <lineage>
        <taxon>Eukaryota</taxon>
        <taxon>Fungi</taxon>
        <taxon>Fungi incertae sedis</taxon>
        <taxon>Mucoromycota</taxon>
        <taxon>Glomeromycotina</taxon>
        <taxon>Glomeromycetes</taxon>
        <taxon>Diversisporales</taxon>
        <taxon>Gigasporaceae</taxon>
        <taxon>Gigaspora</taxon>
    </lineage>
</organism>
<gene>
    <name evidence="1" type="ORF">GMARGA_LOCUS42311</name>
</gene>
<accession>A0ABN7XER7</accession>
<evidence type="ECO:0000313" key="1">
    <source>
        <dbReference type="EMBL" id="CAG8853490.1"/>
    </source>
</evidence>
<dbReference type="EMBL" id="CAJVQB010124894">
    <property type="protein sequence ID" value="CAG8853490.1"/>
    <property type="molecule type" value="Genomic_DNA"/>
</dbReference>
<comment type="caution">
    <text evidence="1">The sequence shown here is derived from an EMBL/GenBank/DDBJ whole genome shotgun (WGS) entry which is preliminary data.</text>
</comment>
<feature type="non-terminal residue" evidence="1">
    <location>
        <position position="53"/>
    </location>
</feature>
<evidence type="ECO:0000313" key="2">
    <source>
        <dbReference type="Proteomes" id="UP000789901"/>
    </source>
</evidence>
<protein>
    <submittedName>
        <fullName evidence="1">5_t:CDS:1</fullName>
    </submittedName>
</protein>
<sequence length="53" mass="6265">EQLSNLTFDVKLNARYHYITSKEINKLEKLIQERASQKMINDYCMNHGLSTHP</sequence>
<dbReference type="Proteomes" id="UP000789901">
    <property type="component" value="Unassembled WGS sequence"/>
</dbReference>
<feature type="non-terminal residue" evidence="1">
    <location>
        <position position="1"/>
    </location>
</feature>
<proteinExistence type="predicted"/>
<keyword evidence="2" id="KW-1185">Reference proteome</keyword>